<feature type="domain" description="Tandem CCCH zinc finger" evidence="3">
    <location>
        <begin position="520"/>
        <end position="562"/>
    </location>
</feature>
<dbReference type="PANTHER" id="PTHR37543">
    <property type="entry name" value="CCCH ZINC FINGER DNA BINDING PROTEIN (AFU_ORTHOLOGUE AFUA_5G12760)"/>
    <property type="match status" value="1"/>
</dbReference>
<comment type="caution">
    <text evidence="4">The sequence shown here is derived from an EMBL/GenBank/DDBJ whole genome shotgun (WGS) entry which is preliminary data.</text>
</comment>
<dbReference type="Pfam" id="PF25543">
    <property type="entry name" value="zf-CCCH_tandem"/>
    <property type="match status" value="1"/>
</dbReference>
<reference evidence="4 5" key="1">
    <citation type="submission" date="2023-01" db="EMBL/GenBank/DDBJ databases">
        <title>Analysis of 21 Apiospora genomes using comparative genomics revels a genus with tremendous synthesis potential of carbohydrate active enzymes and secondary metabolites.</title>
        <authorList>
            <person name="Sorensen T."/>
        </authorList>
    </citation>
    <scope>NUCLEOTIDE SEQUENCE [LARGE SCALE GENOMIC DNA]</scope>
    <source>
        <strain evidence="4 5">CBS 20057</strain>
    </source>
</reference>
<evidence type="ECO:0000259" key="2">
    <source>
        <dbReference type="Pfam" id="PF25540"/>
    </source>
</evidence>
<evidence type="ECO:0000259" key="3">
    <source>
        <dbReference type="Pfam" id="PF25543"/>
    </source>
</evidence>
<gene>
    <name evidence="4" type="ORF">PG991_003158</name>
</gene>
<dbReference type="InterPro" id="IPR057683">
    <property type="entry name" value="DUF7923"/>
</dbReference>
<protein>
    <recommendedName>
        <fullName evidence="6">C3H1-type domain-containing protein</fullName>
    </recommendedName>
</protein>
<organism evidence="4 5">
    <name type="scientific">Apiospora marii</name>
    <dbReference type="NCBI Taxonomy" id="335849"/>
    <lineage>
        <taxon>Eukaryota</taxon>
        <taxon>Fungi</taxon>
        <taxon>Dikarya</taxon>
        <taxon>Ascomycota</taxon>
        <taxon>Pezizomycotina</taxon>
        <taxon>Sordariomycetes</taxon>
        <taxon>Xylariomycetidae</taxon>
        <taxon>Amphisphaeriales</taxon>
        <taxon>Apiosporaceae</taxon>
        <taxon>Apiospora</taxon>
    </lineage>
</organism>
<evidence type="ECO:0000313" key="5">
    <source>
        <dbReference type="Proteomes" id="UP001396898"/>
    </source>
</evidence>
<evidence type="ECO:0008006" key="6">
    <source>
        <dbReference type="Google" id="ProtNLM"/>
    </source>
</evidence>
<dbReference type="EMBL" id="JAQQWI010000006">
    <property type="protein sequence ID" value="KAK8033760.1"/>
    <property type="molecule type" value="Genomic_DNA"/>
</dbReference>
<name>A0ABR1SHE8_9PEZI</name>
<keyword evidence="5" id="KW-1185">Reference proteome</keyword>
<accession>A0ABR1SHE8</accession>
<feature type="coiled-coil region" evidence="1">
    <location>
        <begin position="94"/>
        <end position="142"/>
    </location>
</feature>
<dbReference type="Pfam" id="PF25540">
    <property type="entry name" value="DUF7923"/>
    <property type="match status" value="1"/>
</dbReference>
<dbReference type="InterPro" id="IPR057654">
    <property type="entry name" value="Znf-CCCH_tandem"/>
</dbReference>
<dbReference type="PANTHER" id="PTHR37543:SF1">
    <property type="entry name" value="CCCH ZINC FINGER DNA BINDING PROTEIN (AFU_ORTHOLOGUE AFUA_5G12760)"/>
    <property type="match status" value="1"/>
</dbReference>
<evidence type="ECO:0000256" key="1">
    <source>
        <dbReference type="SAM" id="Coils"/>
    </source>
</evidence>
<evidence type="ECO:0000313" key="4">
    <source>
        <dbReference type="EMBL" id="KAK8033760.1"/>
    </source>
</evidence>
<sequence length="593" mass="66588">MDIRNEAEMAIGDTQAVLQDATAWMGNFIATDQRKDKIIQVGHHNTTPHLLPASTTIFDVVCVHWSVATAQFGVCMERTCPDGAATVLSTSGVVAELLRRLEDTEDTMNQLRGDLAAERKSRRDYQMESDKSGNDLKRLEQKIKDGSFIAILIDGDGAKFADQYLRSPLEGGPVAAQAIKQAVRDYLQTDDHDFNSEDIPIIVRAYANLNDLAKSLRLSNVIDRDEDMRTFAEQFTNSRAEVDFVNVGRGKENADSKLRKMLNHYLRNLQLRIRVSLTSQYFDSTCKAEHCTQYCCPEKTVADFFHHSDLREYSDYPELRNRIVLVETTPAEQGFRHLLRSPLAIFPSTPFLLPRPSQTMEASEGWLSCLPTSKCHRRSLRPPPPFTDSTVSTPATMHADTEPQLAQLTRTASVLSSGNGGVSISYAKAGGSDSLQNIDIAAKPKKLTKTIIFNADGHRIDPPTKHPANTPAQVTYQSKLEKVVPNAFCNDHYLVGKCKRLNCERIHNVELSPQEVAIHRYKARTSVCPRGPIECFDYDCYLSHHCLKDPRCTRGSNCKFTNTEWGNLHLDTNEKLTPSLRWTEGVDFPDRLD</sequence>
<feature type="domain" description="DUF7923" evidence="2">
    <location>
        <begin position="145"/>
        <end position="272"/>
    </location>
</feature>
<keyword evidence="1" id="KW-0175">Coiled coil</keyword>
<dbReference type="Proteomes" id="UP001396898">
    <property type="component" value="Unassembled WGS sequence"/>
</dbReference>
<proteinExistence type="predicted"/>